<dbReference type="Proteomes" id="UP000694251">
    <property type="component" value="Chromosome 1"/>
</dbReference>
<proteinExistence type="predicted"/>
<dbReference type="NCBIfam" id="TIGR01638">
    <property type="entry name" value="Atha_cystat_rel"/>
    <property type="match status" value="1"/>
</dbReference>
<dbReference type="PANTHER" id="PTHR31228:SF23">
    <property type="entry name" value="CYSTATIN_MONELLIN SUPERFAMILY PROTEIN"/>
    <property type="match status" value="1"/>
</dbReference>
<feature type="compositionally biased region" description="Acidic residues" evidence="1">
    <location>
        <begin position="50"/>
        <end position="63"/>
    </location>
</feature>
<reference evidence="2 3" key="1">
    <citation type="submission" date="2020-12" db="EMBL/GenBank/DDBJ databases">
        <title>Concerted genomic and epigenomic changes stabilize Arabidopsis allopolyploids.</title>
        <authorList>
            <person name="Chen Z."/>
        </authorList>
    </citation>
    <scope>NUCLEOTIDE SEQUENCE [LARGE SCALE GENOMIC DNA]</scope>
    <source>
        <strain evidence="2">As9502</strain>
        <tissue evidence="2">Leaf</tissue>
    </source>
</reference>
<evidence type="ECO:0000313" key="2">
    <source>
        <dbReference type="EMBL" id="KAG7652951.1"/>
    </source>
</evidence>
<gene>
    <name evidence="2" type="ORF">ISN44_As01g002720</name>
</gene>
<sequence>MATNPSDGDMTDGEKSSEQEMSKSTGASSEYNGSIPKKRKIDADSVDLGKDEEEKDEEEDSCESDQVWGFDSFDDTDYESEQSDDDEEFEWNRYLCHVYNSRGFKVDSEIIPDRPFQGFRPFNFNGSFLPNISGREYMDNMANLAIDKYNQHNQTNVVFDHVVRVVVKLSTGVKSYITFMARESPQGDLIEYQAKTDWKVWQRNAHAILCRPAPEMKPIPERYLPKPLPTHS</sequence>
<dbReference type="EMBL" id="JAEFBJ010000001">
    <property type="protein sequence ID" value="KAG7652951.1"/>
    <property type="molecule type" value="Genomic_DNA"/>
</dbReference>
<feature type="compositionally biased region" description="Polar residues" evidence="1">
    <location>
        <begin position="22"/>
        <end position="32"/>
    </location>
</feature>
<keyword evidence="3" id="KW-1185">Reference proteome</keyword>
<protein>
    <submittedName>
        <fullName evidence="2">Cystatin-related plant</fullName>
    </submittedName>
</protein>
<comment type="caution">
    <text evidence="2">The sequence shown here is derived from an EMBL/GenBank/DDBJ whole genome shotgun (WGS) entry which is preliminary data.</text>
</comment>
<accession>A0A8T2GYV2</accession>
<dbReference type="PANTHER" id="PTHR31228">
    <property type="entry name" value="CYSTATIN/MONELLIN SUPERFAMILY PROTEIN"/>
    <property type="match status" value="1"/>
</dbReference>
<dbReference type="AlphaFoldDB" id="A0A8T2GYV2"/>
<feature type="compositionally biased region" description="Acidic residues" evidence="1">
    <location>
        <begin position="72"/>
        <end position="85"/>
    </location>
</feature>
<dbReference type="InterPro" id="IPR006525">
    <property type="entry name" value="Cystatin-related_pln"/>
</dbReference>
<evidence type="ECO:0000256" key="1">
    <source>
        <dbReference type="SAM" id="MobiDB-lite"/>
    </source>
</evidence>
<evidence type="ECO:0000313" key="3">
    <source>
        <dbReference type="Proteomes" id="UP000694251"/>
    </source>
</evidence>
<organism evidence="2 3">
    <name type="scientific">Arabidopsis suecica</name>
    <name type="common">Swedish thale-cress</name>
    <name type="synonym">Cardaminopsis suecica</name>
    <dbReference type="NCBI Taxonomy" id="45249"/>
    <lineage>
        <taxon>Eukaryota</taxon>
        <taxon>Viridiplantae</taxon>
        <taxon>Streptophyta</taxon>
        <taxon>Embryophyta</taxon>
        <taxon>Tracheophyta</taxon>
        <taxon>Spermatophyta</taxon>
        <taxon>Magnoliopsida</taxon>
        <taxon>eudicotyledons</taxon>
        <taxon>Gunneridae</taxon>
        <taxon>Pentapetalae</taxon>
        <taxon>rosids</taxon>
        <taxon>malvids</taxon>
        <taxon>Brassicales</taxon>
        <taxon>Brassicaceae</taxon>
        <taxon>Camelineae</taxon>
        <taxon>Arabidopsis</taxon>
    </lineage>
</organism>
<feature type="compositionally biased region" description="Basic and acidic residues" evidence="1">
    <location>
        <begin position="12"/>
        <end position="21"/>
    </location>
</feature>
<dbReference type="OrthoDB" id="1112063at2759"/>
<feature type="region of interest" description="Disordered" evidence="1">
    <location>
        <begin position="1"/>
        <end position="85"/>
    </location>
</feature>
<name>A0A8T2GYV2_ARASU</name>